<evidence type="ECO:0000256" key="4">
    <source>
        <dbReference type="SAM" id="MobiDB-lite"/>
    </source>
</evidence>
<dbReference type="FunFam" id="3.30.800.10:FF:000001">
    <property type="entry name" value="phosphatidylinositol 4-phosphate 5-kinase type-1 gamma"/>
    <property type="match status" value="1"/>
</dbReference>
<feature type="region of interest" description="Disordered" evidence="4">
    <location>
        <begin position="71"/>
        <end position="96"/>
    </location>
</feature>
<dbReference type="AlphaFoldDB" id="A0AAV6PIE5"/>
<feature type="domain" description="PIPK" evidence="5">
    <location>
        <begin position="101"/>
        <end position="470"/>
    </location>
</feature>
<evidence type="ECO:0000313" key="7">
    <source>
        <dbReference type="Proteomes" id="UP000693946"/>
    </source>
</evidence>
<feature type="compositionally biased region" description="Low complexity" evidence="4">
    <location>
        <begin position="638"/>
        <end position="655"/>
    </location>
</feature>
<comment type="subcellular location">
    <subcellularLocation>
        <location evidence="1">Cytoplasm</location>
    </subcellularLocation>
</comment>
<dbReference type="GO" id="GO:0005737">
    <property type="term" value="C:cytoplasm"/>
    <property type="evidence" value="ECO:0007669"/>
    <property type="project" value="UniProtKB-SubCell"/>
</dbReference>
<evidence type="ECO:0000256" key="1">
    <source>
        <dbReference type="ARBA" id="ARBA00004496"/>
    </source>
</evidence>
<accession>A0AAV6PIE5</accession>
<evidence type="ECO:0000256" key="3">
    <source>
        <dbReference type="PROSITE-ProRule" id="PRU00781"/>
    </source>
</evidence>
<comment type="caution">
    <text evidence="6">The sequence shown here is derived from an EMBL/GenBank/DDBJ whole genome shotgun (WGS) entry which is preliminary data.</text>
</comment>
<evidence type="ECO:0000313" key="6">
    <source>
        <dbReference type="EMBL" id="KAG7463156.1"/>
    </source>
</evidence>
<feature type="compositionally biased region" description="Low complexity" evidence="4">
    <location>
        <begin position="553"/>
        <end position="562"/>
    </location>
</feature>
<gene>
    <name evidence="6" type="ORF">JOB18_022018</name>
</gene>
<dbReference type="InterPro" id="IPR002498">
    <property type="entry name" value="PInositol-4-P-4/5-kinase_core"/>
</dbReference>
<keyword evidence="2" id="KW-0963">Cytoplasm</keyword>
<dbReference type="GO" id="GO:0046854">
    <property type="term" value="P:phosphatidylinositol phosphate biosynthetic process"/>
    <property type="evidence" value="ECO:0007669"/>
    <property type="project" value="TreeGrafter"/>
</dbReference>
<dbReference type="CDD" id="cd17301">
    <property type="entry name" value="PIPKc_PIP5KI"/>
    <property type="match status" value="1"/>
</dbReference>
<name>A0AAV6PIE5_SOLSE</name>
<keyword evidence="7" id="KW-1185">Reference proteome</keyword>
<dbReference type="GO" id="GO:0016308">
    <property type="term" value="F:1-phosphatidylinositol-4-phosphate 5-kinase activity"/>
    <property type="evidence" value="ECO:0007669"/>
    <property type="project" value="TreeGrafter"/>
</dbReference>
<dbReference type="SMART" id="SM00330">
    <property type="entry name" value="PIPKc"/>
    <property type="match status" value="1"/>
</dbReference>
<dbReference type="PANTHER" id="PTHR23086:SF26">
    <property type="entry name" value="PHOSPHATIDYLINOSITOL 4-PHOSPHATE 5-KINASE TYPE-1 GAMMA"/>
    <property type="match status" value="1"/>
</dbReference>
<dbReference type="Proteomes" id="UP000693946">
    <property type="component" value="Unassembled WGS sequence"/>
</dbReference>
<dbReference type="PROSITE" id="PS51455">
    <property type="entry name" value="PIPK"/>
    <property type="match status" value="1"/>
</dbReference>
<evidence type="ECO:0000259" key="5">
    <source>
        <dbReference type="PROSITE" id="PS51455"/>
    </source>
</evidence>
<keyword evidence="3" id="KW-0808">Transferase</keyword>
<feature type="compositionally biased region" description="Polar residues" evidence="4">
    <location>
        <begin position="616"/>
        <end position="625"/>
    </location>
</feature>
<dbReference type="InterPro" id="IPR023610">
    <property type="entry name" value="PInositol-4/5-P-5/4-kinase"/>
</dbReference>
<protein>
    <submittedName>
        <fullName evidence="6">Phosphatidylinositol 4-phosphate 5-kinase type-1 gamma isoform X1</fullName>
    </submittedName>
</protein>
<dbReference type="GO" id="GO:0005886">
    <property type="term" value="C:plasma membrane"/>
    <property type="evidence" value="ECO:0007669"/>
    <property type="project" value="TreeGrafter"/>
</dbReference>
<evidence type="ECO:0000256" key="2">
    <source>
        <dbReference type="ARBA" id="ARBA00022490"/>
    </source>
</evidence>
<dbReference type="PANTHER" id="PTHR23086">
    <property type="entry name" value="PHOSPHATIDYLINOSITOL-4-PHOSPHATE 5-KINASE"/>
    <property type="match status" value="1"/>
</dbReference>
<organism evidence="6 7">
    <name type="scientific">Solea senegalensis</name>
    <name type="common">Senegalese sole</name>
    <dbReference type="NCBI Taxonomy" id="28829"/>
    <lineage>
        <taxon>Eukaryota</taxon>
        <taxon>Metazoa</taxon>
        <taxon>Chordata</taxon>
        <taxon>Craniata</taxon>
        <taxon>Vertebrata</taxon>
        <taxon>Euteleostomi</taxon>
        <taxon>Actinopterygii</taxon>
        <taxon>Neopterygii</taxon>
        <taxon>Teleostei</taxon>
        <taxon>Neoteleostei</taxon>
        <taxon>Acanthomorphata</taxon>
        <taxon>Carangaria</taxon>
        <taxon>Pleuronectiformes</taxon>
        <taxon>Pleuronectoidei</taxon>
        <taxon>Soleidae</taxon>
        <taxon>Solea</taxon>
    </lineage>
</organism>
<sequence>VREIEKKSKRRGGKWVILWLDHMGMHEIQAERESRESTAINSDASTESSSALAYLDSANNAAAKKAFITEMPSSSGQPGQGKKIGHRGVDASGETTYKKTTSSALKGAIQLGIGYTVGNLSSKPERDVLMQDFYVVESIFFPSEGSNLTPAHHFPDFRFKTYAPVAFRYFRELFGIRPDDYLYSLCNEPLIELSNPGASGSVFYVTKDDEFIIKTVMHKEAEFLQKLLPGYYMNLNQNPRTLLPKFFGLYCVQSGGKNIRMVVMNNVLPRVVRMHLKYDMKGSTYKRRASKKEREKARPTFKDLDFMQDLQDGLMLDQDTYNALVKTLQRDCLVLESFKIMDYSLLLGVHNMDQAERERQMEGSQGDSDEKRPVAQQKALYSTAMESIQGGAACGGSIDTDDTMGGIPAVNGKGERLLLYIGIIDILQSYRLIKKLEHTWKALVHDGDTVSVHRPGFYADRFLKFMSNTVFRKSSSLKSSPSKKGRVSLMVPKCAGPGAAWSASQLPCERDENIYDLRGARSFPTLEDEGRPDLLPCTPPSFEEATTASIATTLSSTTSLSIPERSPSDTSEHPRYRRHTQSLSHDVRTQEELRVREEDQQTITVEVELKRHDSEPTISVPQLSPETREVQEIVGAEAPDTADVAAPSSSPSVPETEAEAEAEASSSSAPAATSSPGETEEAPSSPSLVVIEADRASQMSGSGCTSQASVDDDEDVPATDIYFPPEDRTWVYSPLHYGSESKALPDGDWERET</sequence>
<keyword evidence="3" id="KW-0547">Nucleotide-binding</keyword>
<keyword evidence="3" id="KW-0418">Kinase</keyword>
<feature type="compositionally biased region" description="Basic and acidic residues" evidence="4">
    <location>
        <begin position="585"/>
        <end position="599"/>
    </location>
</feature>
<feature type="compositionally biased region" description="Polar residues" evidence="4">
    <location>
        <begin position="697"/>
        <end position="709"/>
    </location>
</feature>
<reference evidence="6 7" key="1">
    <citation type="journal article" date="2021" name="Sci. Rep.">
        <title>Chromosome anchoring in Senegalese sole (Solea senegalensis) reveals sex-associated markers and genome rearrangements in flatfish.</title>
        <authorList>
            <person name="Guerrero-Cozar I."/>
            <person name="Gomez-Garrido J."/>
            <person name="Berbel C."/>
            <person name="Martinez-Blanch J.F."/>
            <person name="Alioto T."/>
            <person name="Claros M.G."/>
            <person name="Gagnaire P.A."/>
            <person name="Manchado M."/>
        </authorList>
    </citation>
    <scope>NUCLEOTIDE SEQUENCE [LARGE SCALE GENOMIC DNA]</scope>
    <source>
        <strain evidence="6">Sse05_10M</strain>
    </source>
</reference>
<feature type="compositionally biased region" description="Low complexity" evidence="4">
    <location>
        <begin position="663"/>
        <end position="676"/>
    </location>
</feature>
<dbReference type="EMBL" id="JAGKHQ010000928">
    <property type="protein sequence ID" value="KAG7463156.1"/>
    <property type="molecule type" value="Genomic_DNA"/>
</dbReference>
<feature type="region of interest" description="Disordered" evidence="4">
    <location>
        <begin position="553"/>
        <end position="724"/>
    </location>
</feature>
<keyword evidence="3" id="KW-0067">ATP-binding</keyword>
<dbReference type="Pfam" id="PF01504">
    <property type="entry name" value="PIP5K"/>
    <property type="match status" value="1"/>
</dbReference>
<dbReference type="GO" id="GO:0005524">
    <property type="term" value="F:ATP binding"/>
    <property type="evidence" value="ECO:0007669"/>
    <property type="project" value="UniProtKB-UniRule"/>
</dbReference>
<proteinExistence type="predicted"/>
<feature type="non-terminal residue" evidence="6">
    <location>
        <position position="1"/>
    </location>
</feature>